<accession>A0A8H5H4W1</accession>
<keyword evidence="3" id="KW-1185">Reference proteome</keyword>
<evidence type="ECO:0000313" key="3">
    <source>
        <dbReference type="Proteomes" id="UP000518752"/>
    </source>
</evidence>
<dbReference type="AlphaFoldDB" id="A0A8H5H4W1"/>
<reference evidence="2 3" key="1">
    <citation type="journal article" date="2020" name="ISME J.">
        <title>Uncovering the hidden diversity of litter-decomposition mechanisms in mushroom-forming fungi.</title>
        <authorList>
            <person name="Floudas D."/>
            <person name="Bentzer J."/>
            <person name="Ahren D."/>
            <person name="Johansson T."/>
            <person name="Persson P."/>
            <person name="Tunlid A."/>
        </authorList>
    </citation>
    <scope>NUCLEOTIDE SEQUENCE [LARGE SCALE GENOMIC DNA]</scope>
    <source>
        <strain evidence="2 3">CBS 406.79</strain>
    </source>
</reference>
<evidence type="ECO:0000256" key="1">
    <source>
        <dbReference type="SAM" id="MobiDB-lite"/>
    </source>
</evidence>
<protein>
    <submittedName>
        <fullName evidence="2">Uncharacterized protein</fullName>
    </submittedName>
</protein>
<comment type="caution">
    <text evidence="2">The sequence shown here is derived from an EMBL/GenBank/DDBJ whole genome shotgun (WGS) entry which is preliminary data.</text>
</comment>
<organism evidence="2 3">
    <name type="scientific">Collybiopsis confluens</name>
    <dbReference type="NCBI Taxonomy" id="2823264"/>
    <lineage>
        <taxon>Eukaryota</taxon>
        <taxon>Fungi</taxon>
        <taxon>Dikarya</taxon>
        <taxon>Basidiomycota</taxon>
        <taxon>Agaricomycotina</taxon>
        <taxon>Agaricomycetes</taxon>
        <taxon>Agaricomycetidae</taxon>
        <taxon>Agaricales</taxon>
        <taxon>Marasmiineae</taxon>
        <taxon>Omphalotaceae</taxon>
        <taxon>Collybiopsis</taxon>
    </lineage>
</organism>
<dbReference type="OrthoDB" id="3260206at2759"/>
<dbReference type="Proteomes" id="UP000518752">
    <property type="component" value="Unassembled WGS sequence"/>
</dbReference>
<gene>
    <name evidence="2" type="ORF">D9757_009502</name>
</gene>
<sequence length="180" mass="21587">MNPNHEINLYEPCRPADFTSAPAEWKATAANCPPEKQLPPEYRLNPKRRTDPNYEKPPHFFYGFGLNIQHIIDYHQTHELPRPPPQSQRKRVSIWIFFIDTVLKHLRQLCEYDGLRIVFAMSTEYDLVLAMYNSYTFHYEELADEDEADVIQLLRREMPDVFENQKPRWFRTNSSYPDFY</sequence>
<name>A0A8H5H4W1_9AGAR</name>
<evidence type="ECO:0000313" key="2">
    <source>
        <dbReference type="EMBL" id="KAF5376804.1"/>
    </source>
</evidence>
<proteinExistence type="predicted"/>
<feature type="region of interest" description="Disordered" evidence="1">
    <location>
        <begin position="29"/>
        <end position="49"/>
    </location>
</feature>
<dbReference type="EMBL" id="JAACJN010000088">
    <property type="protein sequence ID" value="KAF5376804.1"/>
    <property type="molecule type" value="Genomic_DNA"/>
</dbReference>